<keyword evidence="7 9" id="KW-0067">ATP-binding</keyword>
<sequence length="498" mass="54666">MSKYVLALDQGTTSSRAILFDRKGQIIRQAQKEFTQHYPQPGWVEHDPEEIWSSQFAVLAEVLAKAGITTGDVAGIGITNQRETTVVWDRKTSRPVYNAIVWQDRRTAAYCDQLRAEGYETMIRNKTGLLPDAYFSATKVKWILDNVSGAREKAMNGELAFGTIDTWLSWKLTNGKVHVTDLSNASRTMLLNIRTCEWDEELLKLFDIPASMLPSVVSSSGQYAVTDSVVSGTHIPLAGIAGDQQAALFGQQCTQPGMVKNTYGTGCFMLMHTGEKIVHSTHNLLTTIAWKVNDRVEYAVEGSIFIGGAVVQWLRDGLQLIRTSGEIGELAGSTSHTDGVYMVPAFAGLGAPHWNQHARGTLFGLTRGTTKAHVARAGLESIAYQTMEVLKAMEADAGLPIKELRVDGGATVNDLLMQFQCDLLQVPVVRPKVYETTALGAAYLAGLAVGYWESEEAIRSQWTADRYFHPAAPAEAMEPLIRGWHRAVKASVAWANES</sequence>
<dbReference type="SUPFAM" id="SSF53067">
    <property type="entry name" value="Actin-like ATPase domain"/>
    <property type="match status" value="2"/>
</dbReference>
<feature type="binding site" evidence="9">
    <location>
        <position position="243"/>
    </location>
    <ligand>
        <name>sn-glycerol 3-phosphate</name>
        <dbReference type="ChEBI" id="CHEBI:57597"/>
    </ligand>
</feature>
<evidence type="ECO:0000313" key="13">
    <source>
        <dbReference type="Proteomes" id="UP000031408"/>
    </source>
</evidence>
<feature type="binding site" evidence="9">
    <location>
        <position position="12"/>
    </location>
    <ligand>
        <name>ATP</name>
        <dbReference type="ChEBI" id="CHEBI:30616"/>
    </ligand>
</feature>
<keyword evidence="4 9" id="KW-0547">Nucleotide-binding</keyword>
<feature type="binding site" evidence="9">
    <location>
        <position position="12"/>
    </location>
    <ligand>
        <name>sn-glycerol 3-phosphate</name>
        <dbReference type="ChEBI" id="CHEBI:57597"/>
    </ligand>
</feature>
<dbReference type="Pfam" id="PF00370">
    <property type="entry name" value="FGGY_N"/>
    <property type="match status" value="1"/>
</dbReference>
<feature type="binding site" evidence="9">
    <location>
        <position position="134"/>
    </location>
    <ligand>
        <name>glycerol</name>
        <dbReference type="ChEBI" id="CHEBI:17754"/>
    </ligand>
</feature>
<dbReference type="Proteomes" id="UP000031408">
    <property type="component" value="Unassembled WGS sequence"/>
</dbReference>
<evidence type="ECO:0000256" key="7">
    <source>
        <dbReference type="ARBA" id="ARBA00022840"/>
    </source>
</evidence>
<dbReference type="NCBIfam" id="TIGR01311">
    <property type="entry name" value="glycerol_kin"/>
    <property type="match status" value="1"/>
</dbReference>
<dbReference type="EMBL" id="JSVC01000015">
    <property type="protein sequence ID" value="KIC93992.1"/>
    <property type="molecule type" value="Genomic_DNA"/>
</dbReference>
<feature type="domain" description="Carbohydrate kinase FGGY N-terminal" evidence="10">
    <location>
        <begin position="4"/>
        <end position="250"/>
    </location>
</feature>
<feature type="binding site" evidence="9">
    <location>
        <position position="244"/>
    </location>
    <ligand>
        <name>glycerol</name>
        <dbReference type="ChEBI" id="CHEBI:17754"/>
    </ligand>
</feature>
<comment type="function">
    <text evidence="9">Key enzyme in the regulation of glycerol uptake and metabolism. Catalyzes the phosphorylation of glycerol to yield sn-glycerol 3-phosphate.</text>
</comment>
<dbReference type="InterPro" id="IPR018484">
    <property type="entry name" value="FGGY_N"/>
</dbReference>
<feature type="binding site" evidence="9">
    <location>
        <position position="265"/>
    </location>
    <ligand>
        <name>ATP</name>
        <dbReference type="ChEBI" id="CHEBI:30616"/>
    </ligand>
</feature>
<evidence type="ECO:0000256" key="2">
    <source>
        <dbReference type="ARBA" id="ARBA00009156"/>
    </source>
</evidence>
<dbReference type="Gene3D" id="3.30.420.40">
    <property type="match status" value="2"/>
</dbReference>
<dbReference type="InterPro" id="IPR000577">
    <property type="entry name" value="Carb_kinase_FGGY"/>
</dbReference>
<feature type="binding site" evidence="9">
    <location>
        <position position="83"/>
    </location>
    <ligand>
        <name>glycerol</name>
        <dbReference type="ChEBI" id="CHEBI:17754"/>
    </ligand>
</feature>
<dbReference type="STRING" id="1349421.OI18_13250"/>
<feature type="binding site" evidence="9">
    <location>
        <position position="83"/>
    </location>
    <ligand>
        <name>sn-glycerol 3-phosphate</name>
        <dbReference type="ChEBI" id="CHEBI:57597"/>
    </ligand>
</feature>
<evidence type="ECO:0000256" key="4">
    <source>
        <dbReference type="ARBA" id="ARBA00022741"/>
    </source>
</evidence>
<dbReference type="PANTHER" id="PTHR10196">
    <property type="entry name" value="SUGAR KINASE"/>
    <property type="match status" value="1"/>
</dbReference>
<dbReference type="FunFam" id="3.30.420.40:FF:000008">
    <property type="entry name" value="Glycerol kinase"/>
    <property type="match status" value="1"/>
</dbReference>
<evidence type="ECO:0000256" key="8">
    <source>
        <dbReference type="ARBA" id="ARBA00052101"/>
    </source>
</evidence>
<comment type="catalytic activity">
    <reaction evidence="8 9">
        <text>glycerol + ATP = sn-glycerol 3-phosphate + ADP + H(+)</text>
        <dbReference type="Rhea" id="RHEA:21644"/>
        <dbReference type="ChEBI" id="CHEBI:15378"/>
        <dbReference type="ChEBI" id="CHEBI:17754"/>
        <dbReference type="ChEBI" id="CHEBI:30616"/>
        <dbReference type="ChEBI" id="CHEBI:57597"/>
        <dbReference type="ChEBI" id="CHEBI:456216"/>
        <dbReference type="EC" id="2.7.1.30"/>
    </reaction>
</comment>
<evidence type="ECO:0000313" key="12">
    <source>
        <dbReference type="EMBL" id="KIC93992.1"/>
    </source>
</evidence>
<dbReference type="UniPathway" id="UPA00618">
    <property type="reaction ID" value="UER00672"/>
</dbReference>
<feature type="binding site" evidence="9">
    <location>
        <position position="409"/>
    </location>
    <ligand>
        <name>ADP</name>
        <dbReference type="ChEBI" id="CHEBI:456216"/>
    </ligand>
</feature>
<dbReference type="GO" id="GO:0004370">
    <property type="term" value="F:glycerol kinase activity"/>
    <property type="evidence" value="ECO:0007669"/>
    <property type="project" value="UniProtKB-UniRule"/>
</dbReference>
<evidence type="ECO:0000256" key="1">
    <source>
        <dbReference type="ARBA" id="ARBA00005190"/>
    </source>
</evidence>
<feature type="binding site" evidence="9">
    <location>
        <position position="308"/>
    </location>
    <ligand>
        <name>ADP</name>
        <dbReference type="ChEBI" id="CHEBI:456216"/>
    </ligand>
</feature>
<protein>
    <recommendedName>
        <fullName evidence="9">Glycerol kinase</fullName>
        <ecNumber evidence="9">2.7.1.30</ecNumber>
    </recommendedName>
    <alternativeName>
        <fullName evidence="9">ATP:glycerol 3-phosphotransferase</fullName>
    </alternativeName>
    <alternativeName>
        <fullName evidence="9">Glycerokinase</fullName>
        <shortName evidence="9">GK</shortName>
    </alternativeName>
</protein>
<comment type="caution">
    <text evidence="12">The sequence shown here is derived from an EMBL/GenBank/DDBJ whole genome shotgun (WGS) entry which is preliminary data.</text>
</comment>
<proteinExistence type="inferred from homology"/>
<feature type="binding site" evidence="9">
    <location>
        <position position="409"/>
    </location>
    <ligand>
        <name>ATP</name>
        <dbReference type="ChEBI" id="CHEBI:30616"/>
    </ligand>
</feature>
<dbReference type="PROSITE" id="PS00933">
    <property type="entry name" value="FGGY_KINASES_1"/>
    <property type="match status" value="1"/>
</dbReference>
<evidence type="ECO:0000256" key="5">
    <source>
        <dbReference type="ARBA" id="ARBA00022777"/>
    </source>
</evidence>
<feature type="binding site" evidence="9">
    <location>
        <position position="265"/>
    </location>
    <ligand>
        <name>ADP</name>
        <dbReference type="ChEBI" id="CHEBI:456216"/>
    </ligand>
</feature>
<dbReference type="InterPro" id="IPR043129">
    <property type="entry name" value="ATPase_NBD"/>
</dbReference>
<feature type="binding site" evidence="9">
    <location>
        <position position="82"/>
    </location>
    <ligand>
        <name>sn-glycerol 3-phosphate</name>
        <dbReference type="ChEBI" id="CHEBI:57597"/>
    </ligand>
</feature>
<feature type="binding site" evidence="9">
    <location>
        <position position="14"/>
    </location>
    <ligand>
        <name>ATP</name>
        <dbReference type="ChEBI" id="CHEBI:30616"/>
    </ligand>
</feature>
<name>A0A0C1L1W4_9BACT</name>
<dbReference type="Pfam" id="PF02782">
    <property type="entry name" value="FGGY_C"/>
    <property type="match status" value="1"/>
</dbReference>
<dbReference type="AlphaFoldDB" id="A0A0C1L1W4"/>
<comment type="pathway">
    <text evidence="1 9">Polyol metabolism; glycerol degradation via glycerol kinase pathway; sn-glycerol 3-phosphate from glycerol: step 1/1.</text>
</comment>
<evidence type="ECO:0000259" key="11">
    <source>
        <dbReference type="Pfam" id="PF02782"/>
    </source>
</evidence>
<dbReference type="CDD" id="cd07786">
    <property type="entry name" value="FGGY_EcGK_like"/>
    <property type="match status" value="1"/>
</dbReference>
<dbReference type="PIRSF" id="PIRSF000538">
    <property type="entry name" value="GlpK"/>
    <property type="match status" value="1"/>
</dbReference>
<dbReference type="GO" id="GO:0006072">
    <property type="term" value="P:glycerol-3-phosphate metabolic process"/>
    <property type="evidence" value="ECO:0007669"/>
    <property type="project" value="InterPro"/>
</dbReference>
<comment type="activity regulation">
    <text evidence="9">Inhibited by fructose 1,6-bisphosphate (FBP).</text>
</comment>
<accession>A0A0C1L1W4</accession>
<feature type="binding site" evidence="9">
    <location>
        <position position="134"/>
    </location>
    <ligand>
        <name>sn-glycerol 3-phosphate</name>
        <dbReference type="ChEBI" id="CHEBI:57597"/>
    </ligand>
</feature>
<gene>
    <name evidence="9 12" type="primary">glpK</name>
    <name evidence="12" type="ORF">OI18_13250</name>
</gene>
<feature type="binding site" evidence="9">
    <location>
        <position position="312"/>
    </location>
    <ligand>
        <name>ATP</name>
        <dbReference type="ChEBI" id="CHEBI:30616"/>
    </ligand>
</feature>
<evidence type="ECO:0000259" key="10">
    <source>
        <dbReference type="Pfam" id="PF00370"/>
    </source>
</evidence>
<dbReference type="NCBIfam" id="NF000756">
    <property type="entry name" value="PRK00047.1"/>
    <property type="match status" value="1"/>
</dbReference>
<feature type="domain" description="Carbohydrate kinase FGGY C-terminal" evidence="11">
    <location>
        <begin position="260"/>
        <end position="448"/>
    </location>
</feature>
<dbReference type="InterPro" id="IPR018485">
    <property type="entry name" value="FGGY_C"/>
</dbReference>
<evidence type="ECO:0000256" key="9">
    <source>
        <dbReference type="HAMAP-Rule" id="MF_00186"/>
    </source>
</evidence>
<keyword evidence="6 9" id="KW-0319">Glycerol metabolism</keyword>
<feature type="binding site" evidence="9">
    <location>
        <position position="16"/>
    </location>
    <ligand>
        <name>ADP</name>
        <dbReference type="ChEBI" id="CHEBI:456216"/>
    </ligand>
</feature>
<dbReference type="InterPro" id="IPR018483">
    <property type="entry name" value="Carb_kinase_FGGY_CS"/>
</dbReference>
<organism evidence="12 13">
    <name type="scientific">Flavihumibacter solisilvae</name>
    <dbReference type="NCBI Taxonomy" id="1349421"/>
    <lineage>
        <taxon>Bacteria</taxon>
        <taxon>Pseudomonadati</taxon>
        <taxon>Bacteroidota</taxon>
        <taxon>Chitinophagia</taxon>
        <taxon>Chitinophagales</taxon>
        <taxon>Chitinophagaceae</taxon>
        <taxon>Flavihumibacter</taxon>
    </lineage>
</organism>
<dbReference type="EC" id="2.7.1.30" evidence="9"/>
<dbReference type="PANTHER" id="PTHR10196:SF69">
    <property type="entry name" value="GLYCEROL KINASE"/>
    <property type="match status" value="1"/>
</dbReference>
<reference evidence="12 13" key="1">
    <citation type="submission" date="2014-11" db="EMBL/GenBank/DDBJ databases">
        <title>Genome sequence of Flavihumibacter solisilvae 3-3.</title>
        <authorList>
            <person name="Zhou G."/>
            <person name="Li M."/>
            <person name="Wang G."/>
        </authorList>
    </citation>
    <scope>NUCLEOTIDE SEQUENCE [LARGE SCALE GENOMIC DNA]</scope>
    <source>
        <strain evidence="12 13">3-3</strain>
    </source>
</reference>
<dbReference type="OrthoDB" id="9805576at2"/>
<dbReference type="RefSeq" id="WP_039140488.1">
    <property type="nucleotide sequence ID" value="NZ_JSVC01000015.1"/>
</dbReference>
<dbReference type="GO" id="GO:0005524">
    <property type="term" value="F:ATP binding"/>
    <property type="evidence" value="ECO:0007669"/>
    <property type="project" value="UniProtKB-UniRule"/>
</dbReference>
<evidence type="ECO:0000256" key="3">
    <source>
        <dbReference type="ARBA" id="ARBA00022679"/>
    </source>
</evidence>
<dbReference type="HAMAP" id="MF_00186">
    <property type="entry name" value="Glycerol_kin"/>
    <property type="match status" value="1"/>
</dbReference>
<evidence type="ECO:0000256" key="6">
    <source>
        <dbReference type="ARBA" id="ARBA00022798"/>
    </source>
</evidence>
<dbReference type="InterPro" id="IPR005999">
    <property type="entry name" value="Glycerol_kin"/>
</dbReference>
<keyword evidence="3 9" id="KW-0808">Transferase</keyword>
<feature type="binding site" evidence="9">
    <location>
        <position position="308"/>
    </location>
    <ligand>
        <name>ATP</name>
        <dbReference type="ChEBI" id="CHEBI:30616"/>
    </ligand>
</feature>
<keyword evidence="13" id="KW-1185">Reference proteome</keyword>
<feature type="binding site" evidence="9">
    <location>
        <position position="243"/>
    </location>
    <ligand>
        <name>glycerol</name>
        <dbReference type="ChEBI" id="CHEBI:17754"/>
    </ligand>
</feature>
<feature type="binding site" evidence="9">
    <location>
        <position position="12"/>
    </location>
    <ligand>
        <name>ADP</name>
        <dbReference type="ChEBI" id="CHEBI:456216"/>
    </ligand>
</feature>
<comment type="similarity">
    <text evidence="2 9">Belongs to the FGGY kinase family.</text>
</comment>
<feature type="binding site" evidence="9">
    <location>
        <position position="82"/>
    </location>
    <ligand>
        <name>glycerol</name>
        <dbReference type="ChEBI" id="CHEBI:17754"/>
    </ligand>
</feature>
<dbReference type="GO" id="GO:0019563">
    <property type="term" value="P:glycerol catabolic process"/>
    <property type="evidence" value="ECO:0007669"/>
    <property type="project" value="UniProtKB-UniRule"/>
</dbReference>
<dbReference type="GO" id="GO:0005829">
    <property type="term" value="C:cytosol"/>
    <property type="evidence" value="ECO:0007669"/>
    <property type="project" value="UniProtKB-ARBA"/>
</dbReference>
<feature type="binding site" evidence="9">
    <location>
        <position position="13"/>
    </location>
    <ligand>
        <name>ATP</name>
        <dbReference type="ChEBI" id="CHEBI:30616"/>
    </ligand>
</feature>
<feature type="binding site" evidence="9">
    <location>
        <position position="413"/>
    </location>
    <ligand>
        <name>ADP</name>
        <dbReference type="ChEBI" id="CHEBI:456216"/>
    </ligand>
</feature>
<dbReference type="FunFam" id="3.30.420.40:FF:000007">
    <property type="entry name" value="Glycerol kinase"/>
    <property type="match status" value="1"/>
</dbReference>
<keyword evidence="5 9" id="KW-0418">Kinase</keyword>